<protein>
    <recommendedName>
        <fullName evidence="1">DUF3944 domain-containing protein</fullName>
    </recommendedName>
</protein>
<evidence type="ECO:0000313" key="3">
    <source>
        <dbReference type="Proteomes" id="UP000063964"/>
    </source>
</evidence>
<dbReference type="STRING" id="888061.AXF15_05085"/>
<reference evidence="3" key="1">
    <citation type="submission" date="2016-02" db="EMBL/GenBank/DDBJ databases">
        <authorList>
            <person name="Holder M.E."/>
            <person name="Ajami N.J."/>
            <person name="Petrosino J.F."/>
        </authorList>
    </citation>
    <scope>NUCLEOTIDE SEQUENCE [LARGE SCALE GENOMIC DNA]</scope>
    <source>
        <strain evidence="3">DSM 12838</strain>
    </source>
</reference>
<dbReference type="Pfam" id="PF13099">
    <property type="entry name" value="DUF3944"/>
    <property type="match status" value="1"/>
</dbReference>
<sequence length="264" mass="29751">MKYRQDPDLEFLKDCSSGELDILVDVLLQSSPPRDDRQSDSMSVRDYVQAASSGQRSRGMVQFPDHPLYKEHAPQHTRYWEIIAGEIQRQGVNQLALAARRGLGALYIKILEHICGLFSVKYLRDSSAEILERELCAALFFRSVRHVQRGYLPVLWDAFALRPEDASIDAFMRNLVETMRLDDGPRHLLAMCVAHGSAMHAGNIGYKGLASEKWRVVLELLEEPLAAELSAVSPVSRTGVHYWLLIPAVLQVACLRIARNVEQA</sequence>
<dbReference type="OrthoDB" id="9128717at2"/>
<evidence type="ECO:0000313" key="2">
    <source>
        <dbReference type="EMBL" id="AMD92545.1"/>
    </source>
</evidence>
<dbReference type="RefSeq" id="WP_066604214.1">
    <property type="nucleotide sequence ID" value="NZ_CP014230.1"/>
</dbReference>
<dbReference type="KEGG" id="doa:AXF15_05085"/>
<dbReference type="InterPro" id="IPR025217">
    <property type="entry name" value="DUF3944"/>
</dbReference>
<dbReference type="EMBL" id="CP014230">
    <property type="protein sequence ID" value="AMD92545.1"/>
    <property type="molecule type" value="Genomic_DNA"/>
</dbReference>
<dbReference type="Proteomes" id="UP000063964">
    <property type="component" value="Chromosome"/>
</dbReference>
<evidence type="ECO:0000259" key="1">
    <source>
        <dbReference type="Pfam" id="PF13099"/>
    </source>
</evidence>
<keyword evidence="3" id="KW-1185">Reference proteome</keyword>
<name>A0A0X8JPF7_9BACT</name>
<gene>
    <name evidence="2" type="ORF">AXF15_05085</name>
</gene>
<accession>A0A0X8JPF7</accession>
<proteinExistence type="predicted"/>
<organism evidence="2 3">
    <name type="scientific">Desulfomicrobium orale DSM 12838</name>
    <dbReference type="NCBI Taxonomy" id="888061"/>
    <lineage>
        <taxon>Bacteria</taxon>
        <taxon>Pseudomonadati</taxon>
        <taxon>Thermodesulfobacteriota</taxon>
        <taxon>Desulfovibrionia</taxon>
        <taxon>Desulfovibrionales</taxon>
        <taxon>Desulfomicrobiaceae</taxon>
        <taxon>Desulfomicrobium</taxon>
    </lineage>
</organism>
<feature type="domain" description="DUF3944" evidence="1">
    <location>
        <begin position="3"/>
        <end position="27"/>
    </location>
</feature>
<dbReference type="AlphaFoldDB" id="A0A0X8JPF7"/>